<dbReference type="PANTHER" id="PTHR32303">
    <property type="entry name" value="QUINOPROTEIN ALCOHOL DEHYDROGENASE (CYTOCHROME C)"/>
    <property type="match status" value="1"/>
</dbReference>
<dbReference type="Gene3D" id="2.140.10.10">
    <property type="entry name" value="Quinoprotein alcohol dehydrogenase-like superfamily"/>
    <property type="match status" value="2"/>
</dbReference>
<evidence type="ECO:0000256" key="6">
    <source>
        <dbReference type="ARBA" id="ARBA00023002"/>
    </source>
</evidence>
<comment type="caution">
    <text evidence="10">The sequence shown here is derived from an EMBL/GenBank/DDBJ whole genome shotgun (WGS) entry which is preliminary data.</text>
</comment>
<dbReference type="SUPFAM" id="SSF50998">
    <property type="entry name" value="Quinoprotein alcohol dehydrogenase-like"/>
    <property type="match status" value="1"/>
</dbReference>
<protein>
    <recommendedName>
        <fullName evidence="9">Cytochrome c domain-containing protein</fullName>
    </recommendedName>
</protein>
<dbReference type="InterPro" id="IPR018391">
    <property type="entry name" value="PQQ_b-propeller_rpt"/>
</dbReference>
<accession>A0ABP8M8I3</accession>
<sequence length="695" mass="76654">MRLLAILIAGHFLVYACTRKQNPKDWPEYLGGPERSHFSALDQITKENIKDLEVAWVYNSGDSGVWQCNPIVIDGTLYSLTAASEAFALEAATGKEKWRFAPSEKKNFLKNRGVAFWQKDDDKRILFSYDEWLYALNAETGEVIRTFGEDGKVSLRTGLGENGKGKYLMSRTPGTIFEDLIIMPTVMMEEAGAAPGFLQAFHVKTGELAWVFHTIPRKGEFGADTWPEDVHTKGVVGAANNWTGMTVDYKRGMIYVPTGSAAPDFFGGSRKGQNLFANTLLALDARTGKRKWHYQIIRHDIWDMDLPSPPNLMTIRKDGREREVVVQQTKKGYIFVFDRDTGEPVFPVEEVKVPASPIAEEEAWPTQPIPKLPLPIARQEILESDLNIHSPDYDSLKKVYHSYRKGKYLPVGEVPTMVTPGLMGGAEWGGAAVDSDGMLYVNSNEVPWILTLRPTSEGEAQFSGGERVYRNTCSTCHGPDRLGNPASGFPSLVSVKEKLSHDDLANLISRGRGMMPGFPQLSASDKKALIGFLFGEKEEGSGEDPIHGQTSPADAWTFKGYTKFLDREGRPGILPPWGRFTAIDMNTGQQKWQVPLGEIPSYKARGIPNSGTENYGGPILTASGILFIAATEDAKFRAFDKENGALLWETDVPAPAFSTPSTFEVNGAQYVVLSCGGTTLGTKKGDALVAFKLKK</sequence>
<comment type="cofactor">
    <cofactor evidence="1">
        <name>pyrroloquinoline quinone</name>
        <dbReference type="ChEBI" id="CHEBI:58442"/>
    </cofactor>
</comment>
<proteinExistence type="inferred from homology"/>
<keyword evidence="6" id="KW-0560">Oxidoreductase</keyword>
<evidence type="ECO:0000256" key="3">
    <source>
        <dbReference type="ARBA" id="ARBA00022617"/>
    </source>
</evidence>
<dbReference type="RefSeq" id="WP_345032190.1">
    <property type="nucleotide sequence ID" value="NZ_BAABEY010000036.1"/>
</dbReference>
<dbReference type="InterPro" id="IPR036909">
    <property type="entry name" value="Cyt_c-like_dom_sf"/>
</dbReference>
<gene>
    <name evidence="10" type="ORF">GCM10023091_38330</name>
</gene>
<keyword evidence="11" id="KW-1185">Reference proteome</keyword>
<dbReference type="Pfam" id="PF01011">
    <property type="entry name" value="PQQ"/>
    <property type="match status" value="2"/>
</dbReference>
<evidence type="ECO:0000256" key="8">
    <source>
        <dbReference type="PROSITE-ProRule" id="PRU00433"/>
    </source>
</evidence>
<evidence type="ECO:0000256" key="1">
    <source>
        <dbReference type="ARBA" id="ARBA00001931"/>
    </source>
</evidence>
<keyword evidence="5" id="KW-0732">Signal</keyword>
<evidence type="ECO:0000256" key="7">
    <source>
        <dbReference type="ARBA" id="ARBA00023004"/>
    </source>
</evidence>
<evidence type="ECO:0000313" key="10">
    <source>
        <dbReference type="EMBL" id="GAA4445977.1"/>
    </source>
</evidence>
<dbReference type="PROSITE" id="PS51257">
    <property type="entry name" value="PROKAR_LIPOPROTEIN"/>
    <property type="match status" value="1"/>
</dbReference>
<keyword evidence="4 8" id="KW-0479">Metal-binding</keyword>
<dbReference type="PANTHER" id="PTHR32303:SF4">
    <property type="entry name" value="QUINOPROTEIN GLUCOSE DEHYDROGENASE"/>
    <property type="match status" value="1"/>
</dbReference>
<dbReference type="PROSITE" id="PS51007">
    <property type="entry name" value="CYTC"/>
    <property type="match status" value="1"/>
</dbReference>
<dbReference type="SUPFAM" id="SSF46626">
    <property type="entry name" value="Cytochrome c"/>
    <property type="match status" value="1"/>
</dbReference>
<dbReference type="InterPro" id="IPR002372">
    <property type="entry name" value="PQQ_rpt_dom"/>
</dbReference>
<dbReference type="Gene3D" id="1.10.760.10">
    <property type="entry name" value="Cytochrome c-like domain"/>
    <property type="match status" value="1"/>
</dbReference>
<evidence type="ECO:0000256" key="4">
    <source>
        <dbReference type="ARBA" id="ARBA00022723"/>
    </source>
</evidence>
<name>A0ABP8M8I3_9BACT</name>
<dbReference type="InterPro" id="IPR017511">
    <property type="entry name" value="PQQ_mDH"/>
</dbReference>
<evidence type="ECO:0000256" key="5">
    <source>
        <dbReference type="ARBA" id="ARBA00022729"/>
    </source>
</evidence>
<reference evidence="11" key="1">
    <citation type="journal article" date="2019" name="Int. J. Syst. Evol. Microbiol.">
        <title>The Global Catalogue of Microorganisms (GCM) 10K type strain sequencing project: providing services to taxonomists for standard genome sequencing and annotation.</title>
        <authorList>
            <consortium name="The Broad Institute Genomics Platform"/>
            <consortium name="The Broad Institute Genome Sequencing Center for Infectious Disease"/>
            <person name="Wu L."/>
            <person name="Ma J."/>
        </authorList>
    </citation>
    <scope>NUCLEOTIDE SEQUENCE [LARGE SCALE GENOMIC DNA]</scope>
    <source>
        <strain evidence="11">JCM 31920</strain>
    </source>
</reference>
<feature type="domain" description="Cytochrome c" evidence="9">
    <location>
        <begin position="460"/>
        <end position="537"/>
    </location>
</feature>
<keyword evidence="7 8" id="KW-0408">Iron</keyword>
<evidence type="ECO:0000259" key="9">
    <source>
        <dbReference type="PROSITE" id="PS51007"/>
    </source>
</evidence>
<keyword evidence="3 8" id="KW-0349">Heme</keyword>
<dbReference type="EMBL" id="BAABEY010000036">
    <property type="protein sequence ID" value="GAA4445977.1"/>
    <property type="molecule type" value="Genomic_DNA"/>
</dbReference>
<dbReference type="Proteomes" id="UP001501508">
    <property type="component" value="Unassembled WGS sequence"/>
</dbReference>
<dbReference type="InterPro" id="IPR009056">
    <property type="entry name" value="Cyt_c-like_dom"/>
</dbReference>
<evidence type="ECO:0000313" key="11">
    <source>
        <dbReference type="Proteomes" id="UP001501508"/>
    </source>
</evidence>
<organism evidence="10 11">
    <name type="scientific">Ravibacter arvi</name>
    <dbReference type="NCBI Taxonomy" id="2051041"/>
    <lineage>
        <taxon>Bacteria</taxon>
        <taxon>Pseudomonadati</taxon>
        <taxon>Bacteroidota</taxon>
        <taxon>Cytophagia</taxon>
        <taxon>Cytophagales</taxon>
        <taxon>Spirosomataceae</taxon>
        <taxon>Ravibacter</taxon>
    </lineage>
</organism>
<comment type="similarity">
    <text evidence="2">Belongs to the bacterial PQQ dehydrogenase family.</text>
</comment>
<dbReference type="SMART" id="SM00564">
    <property type="entry name" value="PQQ"/>
    <property type="match status" value="6"/>
</dbReference>
<dbReference type="CDD" id="cd10280">
    <property type="entry name" value="PQQ_mGDH"/>
    <property type="match status" value="1"/>
</dbReference>
<evidence type="ECO:0000256" key="2">
    <source>
        <dbReference type="ARBA" id="ARBA00008156"/>
    </source>
</evidence>
<dbReference type="InterPro" id="IPR011047">
    <property type="entry name" value="Quinoprotein_ADH-like_sf"/>
</dbReference>